<dbReference type="InterPro" id="IPR050232">
    <property type="entry name" value="FBL13/AtMIF1-like"/>
</dbReference>
<evidence type="ECO:0000313" key="6">
    <source>
        <dbReference type="Proteomes" id="UP000265566"/>
    </source>
</evidence>
<evidence type="ECO:0000313" key="3">
    <source>
        <dbReference type="EMBL" id="RHN53275.1"/>
    </source>
</evidence>
<dbReference type="EMBL" id="PSQE01000005">
    <property type="protein sequence ID" value="RHN53275.1"/>
    <property type="molecule type" value="Genomic_DNA"/>
</dbReference>
<dbReference type="Gene3D" id="3.80.10.10">
    <property type="entry name" value="Ribonuclease Inhibitor"/>
    <property type="match status" value="1"/>
</dbReference>
<dbReference type="SUPFAM" id="SSF52047">
    <property type="entry name" value="RNI-like"/>
    <property type="match status" value="1"/>
</dbReference>
<keyword evidence="5" id="KW-1185">Reference proteome</keyword>
<dbReference type="PaxDb" id="3880-AES93623"/>
<proteinExistence type="predicted"/>
<evidence type="ECO:0000259" key="1">
    <source>
        <dbReference type="SMART" id="SM00579"/>
    </source>
</evidence>
<evidence type="ECO:0000313" key="2">
    <source>
        <dbReference type="EMBL" id="AES93623.1"/>
    </source>
</evidence>
<dbReference type="InterPro" id="IPR036047">
    <property type="entry name" value="F-box-like_dom_sf"/>
</dbReference>
<sequence>MHNNNRWQKLDGEDGKDENITKLCDLPDGIVQKILSDLPTKEAVATSVLSKSWVHKWTGINKIDLELLDEVAPEKRQQFIDFVEKLRVFCNTSSLKKFSLFFEVGMEAPRVTKWLSIFVNPNIEELKLELYTVKEPLVLSDQFFTSEKLTKFELSMSQVIKLPSTINFQNLVTLTLKHVIFPNYYCTTEFFLSLRSLKEMTLIDCNWKKVGTIIITCPLLQKLFIRDWKDHDDEDDHHDNEEEVEEELAEELNNDVNDITAVENLNYHHGLIRILSNELVSFTYDGDLMNDYSLFYTFSVSNATIKLHEQHNNMLHAGHFIYKLFIALSGVTKLSVSDFALQALCQPLLLAAHLPLFFNLVKLRVTSPSAVDLSCEGLHSLLRNSPFLEKIEFKEGITLAANGGNLINPLPGCFWTKLKVIKIYDFCGSDGELNAIKFLLQETLVLDTLYIQYNESHFDSPEGTKMLDMLLEQIYEFPKASMDCDIEVE</sequence>
<protein>
    <submittedName>
        <fullName evidence="2">F-box/RNI superfamily protein, putative</fullName>
    </submittedName>
    <submittedName>
        <fullName evidence="3">Putative F-box domain, FBD domain, leucine-rich repeat domain, L domain-containing protein</fullName>
    </submittedName>
</protein>
<reference evidence="2 5" key="2">
    <citation type="journal article" date="2014" name="BMC Genomics">
        <title>An improved genome release (version Mt4.0) for the model legume Medicago truncatula.</title>
        <authorList>
            <person name="Tang H."/>
            <person name="Krishnakumar V."/>
            <person name="Bidwell S."/>
            <person name="Rosen B."/>
            <person name="Chan A."/>
            <person name="Zhou S."/>
            <person name="Gentzbittel L."/>
            <person name="Childs K.L."/>
            <person name="Yandell M."/>
            <person name="Gundlach H."/>
            <person name="Mayer K.F."/>
            <person name="Schwartz D.C."/>
            <person name="Town C.D."/>
        </authorList>
    </citation>
    <scope>GENOME REANNOTATION</scope>
    <source>
        <strain evidence="4 5">cv. Jemalong A17</strain>
    </source>
</reference>
<dbReference type="Proteomes" id="UP000002051">
    <property type="component" value="Chromosome 5"/>
</dbReference>
<name>G7K115_MEDTR</name>
<dbReference type="CDD" id="cd22160">
    <property type="entry name" value="F-box_AtFBL13-like"/>
    <property type="match status" value="1"/>
</dbReference>
<feature type="domain" description="FBD" evidence="1">
    <location>
        <begin position="412"/>
        <end position="489"/>
    </location>
</feature>
<dbReference type="SUPFAM" id="SSF81383">
    <property type="entry name" value="F-box domain"/>
    <property type="match status" value="1"/>
</dbReference>
<accession>G7K115</accession>
<dbReference type="Pfam" id="PF00646">
    <property type="entry name" value="F-box"/>
    <property type="match status" value="1"/>
</dbReference>
<evidence type="ECO:0000313" key="4">
    <source>
        <dbReference type="EnsemblPlants" id="AES93623"/>
    </source>
</evidence>
<dbReference type="OrthoDB" id="1298252at2759"/>
<reference evidence="6" key="4">
    <citation type="journal article" date="2018" name="Nat. Plants">
        <title>Whole-genome landscape of Medicago truncatula symbiotic genes.</title>
        <authorList>
            <person name="Pecrix Y."/>
            <person name="Staton S.E."/>
            <person name="Sallet E."/>
            <person name="Lelandais-Briere C."/>
            <person name="Moreau S."/>
            <person name="Carrere S."/>
            <person name="Blein T."/>
            <person name="Jardinaud M.F."/>
            <person name="Latrasse D."/>
            <person name="Zouine M."/>
            <person name="Zahm M."/>
            <person name="Kreplak J."/>
            <person name="Mayjonade B."/>
            <person name="Satge C."/>
            <person name="Perez M."/>
            <person name="Cauet S."/>
            <person name="Marande W."/>
            <person name="Chantry-Darmon C."/>
            <person name="Lopez-Roques C."/>
            <person name="Bouchez O."/>
            <person name="Berard A."/>
            <person name="Debelle F."/>
            <person name="Munos S."/>
            <person name="Bendahmane A."/>
            <person name="Berges H."/>
            <person name="Niebel A."/>
            <person name="Buitink J."/>
            <person name="Frugier F."/>
            <person name="Benhamed M."/>
            <person name="Crespi M."/>
            <person name="Gouzy J."/>
            <person name="Gamas P."/>
        </authorList>
    </citation>
    <scope>NUCLEOTIDE SEQUENCE [LARGE SCALE GENOMIC DNA]</scope>
    <source>
        <strain evidence="6">cv. Jemalong A17</strain>
    </source>
</reference>
<dbReference type="InterPro" id="IPR032675">
    <property type="entry name" value="LRR_dom_sf"/>
</dbReference>
<dbReference type="PANTHER" id="PTHR31900:SF30">
    <property type="entry name" value="SUPERFAMILY PROTEIN, PUTATIVE-RELATED"/>
    <property type="match status" value="1"/>
</dbReference>
<reference evidence="4" key="3">
    <citation type="submission" date="2015-04" db="UniProtKB">
        <authorList>
            <consortium name="EnsemblPlants"/>
        </authorList>
    </citation>
    <scope>IDENTIFICATION</scope>
    <source>
        <strain evidence="4">cv. Jemalong A17</strain>
    </source>
</reference>
<dbReference type="EMBL" id="CM001221">
    <property type="protein sequence ID" value="AES93623.1"/>
    <property type="molecule type" value="Genomic_DNA"/>
</dbReference>
<dbReference type="PANTHER" id="PTHR31900">
    <property type="entry name" value="F-BOX/RNI SUPERFAMILY PROTEIN-RELATED"/>
    <property type="match status" value="1"/>
</dbReference>
<dbReference type="Gramene" id="rna28166">
    <property type="protein sequence ID" value="RHN53275.1"/>
    <property type="gene ID" value="gene28166"/>
</dbReference>
<dbReference type="eggNOG" id="ENOG502RYTW">
    <property type="taxonomic scope" value="Eukaryota"/>
</dbReference>
<reference evidence="2 5" key="1">
    <citation type="journal article" date="2011" name="Nature">
        <title>The Medicago genome provides insight into the evolution of rhizobial symbioses.</title>
        <authorList>
            <person name="Young N.D."/>
            <person name="Debelle F."/>
            <person name="Oldroyd G.E."/>
            <person name="Geurts R."/>
            <person name="Cannon S.B."/>
            <person name="Udvardi M.K."/>
            <person name="Benedito V.A."/>
            <person name="Mayer K.F."/>
            <person name="Gouzy J."/>
            <person name="Schoof H."/>
            <person name="Van de Peer Y."/>
            <person name="Proost S."/>
            <person name="Cook D.R."/>
            <person name="Meyers B.C."/>
            <person name="Spannagl M."/>
            <person name="Cheung F."/>
            <person name="De Mita S."/>
            <person name="Krishnakumar V."/>
            <person name="Gundlach H."/>
            <person name="Zhou S."/>
            <person name="Mudge J."/>
            <person name="Bharti A.K."/>
            <person name="Murray J.D."/>
            <person name="Naoumkina M.A."/>
            <person name="Rosen B."/>
            <person name="Silverstein K.A."/>
            <person name="Tang H."/>
            <person name="Rombauts S."/>
            <person name="Zhao P.X."/>
            <person name="Zhou P."/>
            <person name="Barbe V."/>
            <person name="Bardou P."/>
            <person name="Bechner M."/>
            <person name="Bellec A."/>
            <person name="Berger A."/>
            <person name="Berges H."/>
            <person name="Bidwell S."/>
            <person name="Bisseling T."/>
            <person name="Choisne N."/>
            <person name="Couloux A."/>
            <person name="Denny R."/>
            <person name="Deshpande S."/>
            <person name="Dai X."/>
            <person name="Doyle J.J."/>
            <person name="Dudez A.M."/>
            <person name="Farmer A.D."/>
            <person name="Fouteau S."/>
            <person name="Franken C."/>
            <person name="Gibelin C."/>
            <person name="Gish J."/>
            <person name="Goldstein S."/>
            <person name="Gonzalez A.J."/>
            <person name="Green P.J."/>
            <person name="Hallab A."/>
            <person name="Hartog M."/>
            <person name="Hua A."/>
            <person name="Humphray S.J."/>
            <person name="Jeong D.H."/>
            <person name="Jing Y."/>
            <person name="Jocker A."/>
            <person name="Kenton S.M."/>
            <person name="Kim D.J."/>
            <person name="Klee K."/>
            <person name="Lai H."/>
            <person name="Lang C."/>
            <person name="Lin S."/>
            <person name="Macmil S.L."/>
            <person name="Magdelenat G."/>
            <person name="Matthews L."/>
            <person name="McCorrison J."/>
            <person name="Monaghan E.L."/>
            <person name="Mun J.H."/>
            <person name="Najar F.Z."/>
            <person name="Nicholson C."/>
            <person name="Noirot C."/>
            <person name="O'Bleness M."/>
            <person name="Paule C.R."/>
            <person name="Poulain J."/>
            <person name="Prion F."/>
            <person name="Qin B."/>
            <person name="Qu C."/>
            <person name="Retzel E.F."/>
            <person name="Riddle C."/>
            <person name="Sallet E."/>
            <person name="Samain S."/>
            <person name="Samson N."/>
            <person name="Sanders I."/>
            <person name="Saurat O."/>
            <person name="Scarpelli C."/>
            <person name="Schiex T."/>
            <person name="Segurens B."/>
            <person name="Severin A.J."/>
            <person name="Sherrier D.J."/>
            <person name="Shi R."/>
            <person name="Sims S."/>
            <person name="Singer S.R."/>
            <person name="Sinharoy S."/>
            <person name="Sterck L."/>
            <person name="Viollet A."/>
            <person name="Wang B.B."/>
            <person name="Wang K."/>
            <person name="Wang M."/>
            <person name="Wang X."/>
            <person name="Warfsmann J."/>
            <person name="Weissenbach J."/>
            <person name="White D.D."/>
            <person name="White J.D."/>
            <person name="Wiley G.B."/>
            <person name="Wincker P."/>
            <person name="Xing Y."/>
            <person name="Yang L."/>
            <person name="Yao Z."/>
            <person name="Ying F."/>
            <person name="Zhai J."/>
            <person name="Zhou L."/>
            <person name="Zuber A."/>
            <person name="Denarie J."/>
            <person name="Dixon R.A."/>
            <person name="May G.D."/>
            <person name="Schwartz D.C."/>
            <person name="Rogers J."/>
            <person name="Quetier F."/>
            <person name="Town C.D."/>
            <person name="Roe B.A."/>
        </authorList>
    </citation>
    <scope>NUCLEOTIDE SEQUENCE [LARGE SCALE GENOMIC DNA]</scope>
    <source>
        <strain evidence="2">A17</strain>
        <strain evidence="4 5">cv. Jemalong A17</strain>
    </source>
</reference>
<dbReference type="InterPro" id="IPR053781">
    <property type="entry name" value="F-box_AtFBL13-like"/>
</dbReference>
<dbReference type="HOGENOM" id="CLU_010721_1_2_1"/>
<organism evidence="2 5">
    <name type="scientific">Medicago truncatula</name>
    <name type="common">Barrel medic</name>
    <name type="synonym">Medicago tribuloides</name>
    <dbReference type="NCBI Taxonomy" id="3880"/>
    <lineage>
        <taxon>Eukaryota</taxon>
        <taxon>Viridiplantae</taxon>
        <taxon>Streptophyta</taxon>
        <taxon>Embryophyta</taxon>
        <taxon>Tracheophyta</taxon>
        <taxon>Spermatophyta</taxon>
        <taxon>Magnoliopsida</taxon>
        <taxon>eudicotyledons</taxon>
        <taxon>Gunneridae</taxon>
        <taxon>Pentapetalae</taxon>
        <taxon>rosids</taxon>
        <taxon>fabids</taxon>
        <taxon>Fabales</taxon>
        <taxon>Fabaceae</taxon>
        <taxon>Papilionoideae</taxon>
        <taxon>50 kb inversion clade</taxon>
        <taxon>NPAAA clade</taxon>
        <taxon>Hologalegina</taxon>
        <taxon>IRL clade</taxon>
        <taxon>Trifolieae</taxon>
        <taxon>Medicago</taxon>
    </lineage>
</organism>
<dbReference type="OMA" id="HEEGSWI"/>
<dbReference type="InterPro" id="IPR006566">
    <property type="entry name" value="FBD"/>
</dbReference>
<dbReference type="KEGG" id="mtr:11435813"/>
<gene>
    <name evidence="4" type="primary">11435813</name>
    <name evidence="2" type="ordered locus">MTR_5g005690</name>
    <name evidence="3" type="ORF">MtrunA17_Chr5g0394131</name>
</gene>
<reference evidence="3" key="5">
    <citation type="journal article" date="2018" name="Nat. Plants">
        <title>Whole-genome landscape of Medicago truncatula symbiotic genes.</title>
        <authorList>
            <person name="Pecrix Y."/>
            <person name="Gamas P."/>
            <person name="Carrere S."/>
        </authorList>
    </citation>
    <scope>NUCLEOTIDE SEQUENCE</scope>
    <source>
        <tissue evidence="3">Leaves</tissue>
    </source>
</reference>
<dbReference type="AlphaFoldDB" id="G7K115"/>
<dbReference type="Proteomes" id="UP000265566">
    <property type="component" value="Chromosome 5"/>
</dbReference>
<dbReference type="EnsemblPlants" id="AES93623">
    <property type="protein sequence ID" value="AES93623"/>
    <property type="gene ID" value="MTR_5g005690"/>
</dbReference>
<dbReference type="SMART" id="SM00579">
    <property type="entry name" value="FBD"/>
    <property type="match status" value="1"/>
</dbReference>
<evidence type="ECO:0000313" key="5">
    <source>
        <dbReference type="Proteomes" id="UP000002051"/>
    </source>
</evidence>
<dbReference type="InterPro" id="IPR001810">
    <property type="entry name" value="F-box_dom"/>
</dbReference>